<evidence type="ECO:0000256" key="2">
    <source>
        <dbReference type="ARBA" id="ARBA00023002"/>
    </source>
</evidence>
<evidence type="ECO:0000313" key="3">
    <source>
        <dbReference type="EMBL" id="KIV93135.1"/>
    </source>
</evidence>
<dbReference type="PRINTS" id="PR00081">
    <property type="entry name" value="GDHRDH"/>
</dbReference>
<keyword evidence="2" id="KW-0560">Oxidoreductase</keyword>
<dbReference type="Proteomes" id="UP000054302">
    <property type="component" value="Unassembled WGS sequence"/>
</dbReference>
<protein>
    <submittedName>
        <fullName evidence="3">Uncharacterized protein</fullName>
    </submittedName>
</protein>
<dbReference type="Pfam" id="PF00106">
    <property type="entry name" value="adh_short"/>
    <property type="match status" value="1"/>
</dbReference>
<organism evidence="3 4">
    <name type="scientific">Exophiala mesophila</name>
    <name type="common">Black yeast-like fungus</name>
    <dbReference type="NCBI Taxonomy" id="212818"/>
    <lineage>
        <taxon>Eukaryota</taxon>
        <taxon>Fungi</taxon>
        <taxon>Dikarya</taxon>
        <taxon>Ascomycota</taxon>
        <taxon>Pezizomycotina</taxon>
        <taxon>Eurotiomycetes</taxon>
        <taxon>Chaetothyriomycetidae</taxon>
        <taxon>Chaetothyriales</taxon>
        <taxon>Herpotrichiellaceae</taxon>
        <taxon>Exophiala</taxon>
    </lineage>
</organism>
<accession>A0A0D1WV07</accession>
<dbReference type="OrthoDB" id="1933717at2759"/>
<dbReference type="Gene3D" id="3.40.50.720">
    <property type="entry name" value="NAD(P)-binding Rossmann-like Domain"/>
    <property type="match status" value="1"/>
</dbReference>
<evidence type="ECO:0000313" key="4">
    <source>
        <dbReference type="Proteomes" id="UP000054302"/>
    </source>
</evidence>
<dbReference type="AlphaFoldDB" id="A0A0D1WV07"/>
<dbReference type="CDD" id="cd05233">
    <property type="entry name" value="SDR_c"/>
    <property type="match status" value="1"/>
</dbReference>
<dbReference type="HOGENOM" id="CLU_010194_8_0_1"/>
<gene>
    <name evidence="3" type="ORF">PV10_04374</name>
</gene>
<comment type="similarity">
    <text evidence="1">Belongs to the short-chain dehydrogenases/reductases (SDR) family.</text>
</comment>
<dbReference type="InterPro" id="IPR002347">
    <property type="entry name" value="SDR_fam"/>
</dbReference>
<dbReference type="PANTHER" id="PTHR42901">
    <property type="entry name" value="ALCOHOL DEHYDROGENASE"/>
    <property type="match status" value="1"/>
</dbReference>
<dbReference type="OMA" id="KSWEVNV"/>
<dbReference type="GO" id="GO:0016491">
    <property type="term" value="F:oxidoreductase activity"/>
    <property type="evidence" value="ECO:0007669"/>
    <property type="project" value="UniProtKB-KW"/>
</dbReference>
<dbReference type="InterPro" id="IPR036291">
    <property type="entry name" value="NAD(P)-bd_dom_sf"/>
</dbReference>
<dbReference type="EMBL" id="KN847522">
    <property type="protein sequence ID" value="KIV93135.1"/>
    <property type="molecule type" value="Genomic_DNA"/>
</dbReference>
<dbReference type="VEuPathDB" id="FungiDB:PV10_04374"/>
<evidence type="ECO:0000256" key="1">
    <source>
        <dbReference type="ARBA" id="ARBA00006484"/>
    </source>
</evidence>
<dbReference type="PANTHER" id="PTHR42901:SF1">
    <property type="entry name" value="ALCOHOL DEHYDROGENASE"/>
    <property type="match status" value="1"/>
</dbReference>
<proteinExistence type="inferred from homology"/>
<name>A0A0D1WV07_EXOME</name>
<dbReference type="SUPFAM" id="SSF51735">
    <property type="entry name" value="NAD(P)-binding Rossmann-fold domains"/>
    <property type="match status" value="1"/>
</dbReference>
<dbReference type="RefSeq" id="XP_016224709.1">
    <property type="nucleotide sequence ID" value="XM_016368921.1"/>
</dbReference>
<reference evidence="3 4" key="1">
    <citation type="submission" date="2015-01" db="EMBL/GenBank/DDBJ databases">
        <title>The Genome Sequence of Exophiala mesophila CBS40295.</title>
        <authorList>
            <consortium name="The Broad Institute Genomics Platform"/>
            <person name="Cuomo C."/>
            <person name="de Hoog S."/>
            <person name="Gorbushina A."/>
            <person name="Stielow B."/>
            <person name="Teixiera M."/>
            <person name="Abouelleil A."/>
            <person name="Chapman S.B."/>
            <person name="Priest M."/>
            <person name="Young S.K."/>
            <person name="Wortman J."/>
            <person name="Nusbaum C."/>
            <person name="Birren B."/>
        </authorList>
    </citation>
    <scope>NUCLEOTIDE SEQUENCE [LARGE SCALE GENOMIC DNA]</scope>
    <source>
        <strain evidence="3 4">CBS 40295</strain>
    </source>
</reference>
<sequence>MARPAPSDDPFGRKIVATTHDDTYQFINPENGEASDIKVLVSGASKGIGRETVKSFARAGASSIALLARSPLDDVVNEVLEAARAAGRKPPKVLKLQADLSDPAAVKSAMDQVEEQFGSLDVVINNASRLETWRPLAETDINDWWLTWEVNIKGTYIVTRAALPLVLKGDLKTIVTLTSAGAFVSTPGGSAYQTTKLAQIRLNDFLVSEYSQKGVIAYAVHPGGVRTETALNMPEYMHARLTQTPQMCADTIVWLTRSRKEWLSGRFVFGPLDMEELLAKKDEIVEKDLLKLKLTV</sequence>
<dbReference type="GeneID" id="27322219"/>
<keyword evidence="4" id="KW-1185">Reference proteome</keyword>
<dbReference type="STRING" id="212818.A0A0D1WV07"/>